<feature type="compositionally biased region" description="Basic and acidic residues" evidence="2">
    <location>
        <begin position="583"/>
        <end position="594"/>
    </location>
</feature>
<evidence type="ECO:0000256" key="2">
    <source>
        <dbReference type="SAM" id="MobiDB-lite"/>
    </source>
</evidence>
<keyword evidence="5" id="KW-1185">Reference proteome</keyword>
<dbReference type="InterPro" id="IPR019384">
    <property type="entry name" value="FHIP"/>
</dbReference>
<dbReference type="InterPro" id="IPR045669">
    <property type="entry name" value="FHIP_C"/>
</dbReference>
<dbReference type="EMBL" id="CALNXI010001724">
    <property type="protein sequence ID" value="CAH3175784.1"/>
    <property type="molecule type" value="Genomic_DNA"/>
</dbReference>
<proteinExistence type="inferred from homology"/>
<feature type="domain" description="FHF complex subunit HOOK-interacting protein C-terminal" evidence="3">
    <location>
        <begin position="599"/>
        <end position="689"/>
    </location>
</feature>
<reference evidence="4 5" key="1">
    <citation type="submission" date="2022-05" db="EMBL/GenBank/DDBJ databases">
        <authorList>
            <consortium name="Genoscope - CEA"/>
            <person name="William W."/>
        </authorList>
    </citation>
    <scope>NUCLEOTIDE SEQUENCE [LARGE SCALE GENOMIC DNA]</scope>
</reference>
<feature type="compositionally biased region" description="Polar residues" evidence="2">
    <location>
        <begin position="757"/>
        <end position="766"/>
    </location>
</feature>
<evidence type="ECO:0000256" key="1">
    <source>
        <dbReference type="ARBA" id="ARBA00024336"/>
    </source>
</evidence>
<evidence type="ECO:0000259" key="3">
    <source>
        <dbReference type="Pfam" id="PF19314"/>
    </source>
</evidence>
<evidence type="ECO:0000313" key="4">
    <source>
        <dbReference type="EMBL" id="CAH3175784.1"/>
    </source>
</evidence>
<protein>
    <recommendedName>
        <fullName evidence="3">FHF complex subunit HOOK-interacting protein C-terminal domain-containing protein</fullName>
    </recommendedName>
</protein>
<feature type="compositionally biased region" description="Low complexity" evidence="2">
    <location>
        <begin position="453"/>
        <end position="470"/>
    </location>
</feature>
<organism evidence="4 5">
    <name type="scientific">Porites evermanni</name>
    <dbReference type="NCBI Taxonomy" id="104178"/>
    <lineage>
        <taxon>Eukaryota</taxon>
        <taxon>Metazoa</taxon>
        <taxon>Cnidaria</taxon>
        <taxon>Anthozoa</taxon>
        <taxon>Hexacorallia</taxon>
        <taxon>Scleractinia</taxon>
        <taxon>Fungiina</taxon>
        <taxon>Poritidae</taxon>
        <taxon>Porites</taxon>
    </lineage>
</organism>
<feature type="region of interest" description="Disordered" evidence="2">
    <location>
        <begin position="825"/>
        <end position="847"/>
    </location>
</feature>
<dbReference type="InterPro" id="IPR045668">
    <property type="entry name" value="FHIP_KELAA_motif"/>
</dbReference>
<dbReference type="Pfam" id="PF10257">
    <property type="entry name" value="RAI16-like"/>
    <property type="match status" value="1"/>
</dbReference>
<dbReference type="Pfam" id="PF19311">
    <property type="entry name" value="KELAA"/>
    <property type="match status" value="1"/>
</dbReference>
<comment type="caution">
    <text evidence="4">The sequence shown here is derived from an EMBL/GenBank/DDBJ whole genome shotgun (WGS) entry which is preliminary data.</text>
</comment>
<name>A0ABN8RAW3_9CNID</name>
<feature type="region of interest" description="Disordered" evidence="2">
    <location>
        <begin position="528"/>
        <end position="595"/>
    </location>
</feature>
<dbReference type="Proteomes" id="UP001159427">
    <property type="component" value="Unassembled WGS sequence"/>
</dbReference>
<feature type="region of interest" description="Disordered" evidence="2">
    <location>
        <begin position="453"/>
        <end position="473"/>
    </location>
</feature>
<feature type="region of interest" description="Disordered" evidence="2">
    <location>
        <begin position="743"/>
        <end position="786"/>
    </location>
</feature>
<dbReference type="PANTHER" id="PTHR21705:SF11">
    <property type="entry name" value="FHIP FAMILY PROTEIN CG3558"/>
    <property type="match status" value="1"/>
</dbReference>
<sequence length="891" mass="99826">MSLLKKLASLSPLQSPSSEAEKKHVGEGFVDLGSTEYLRLVDVHWNNAKAIIALDEKTVGHQERCNILVYHLNEIVSVLVDEKDGDPGPCLQYVLDNDVFQTVYTWSATNKNCVKDMKREQLRLFRNLIEKARAHLLIYEQVWKPLLYLLHSCVNTFSSDMEEHFVAVLKGLCVSVNRDIALLDLFFLDNHGHGQIAKLSVFSLLIPFVHREGNVGNWSRDAMLLCMALSSVDTRLGTYIAEETDFCPVLATGLSALYSDLPTSLDIPSEDWYSLERGLWATFPELVSFLRSLEFCNNVIQIAHPQVQFKLLDLIYHGFLVSVMASSLSQSSTEALIAATAYLDLFLRSITDSNLMKVFLQFIMVERSDGRPILGLLVSRIAEESQLSVVSLGLFYTLLDLNCEDIMYSLVFKHLIPCTHILSSQKRTIKELDIYSKSASKFLSLIPISCSSCSQSPSPSSSNENLNSSSNTPMKIDLKTSSELVFYGSTQLQDLYSEVNTDYMEYLTDARCFLRDCQMRCSCWSAPYDGQNPSPQDPPMERERSASNLSTLSAPVANGDIPNKGSSLKASDDLQIPIKRSKSTNDSETKKQQVDPDLGPFLSTLFQKLERMPQNSFYVNLILTGVVSRLALYPQPLLRSFLLNYNMVLKPGVRSLFQILSSVKIKVENIADQTDNLSKLLRRARKNLIFREEKSRASIQSVVSDVQQPVKLVKHTEQKSPKLMRQKTDSSILSRARLLQDGPPPWIFGSKGGPNLRKQSLDSSGSPKLRKANFERRASNVSASTRSSLSLSESWESLNSLSPRYGSTTDLSEENLPKPGTVQKIASPLKGGQNSPKKTFPKNTFKRKNPKNVKNAVYCIVVLEEWLKELAAISQEHALLLNLGEELQVTV</sequence>
<accession>A0ABN8RAW3</accession>
<comment type="similarity">
    <text evidence="1">Belongs to the FHIP family.</text>
</comment>
<dbReference type="PANTHER" id="PTHR21705">
    <property type="entry name" value="RAI16 PROTEIN-RELATED"/>
    <property type="match status" value="1"/>
</dbReference>
<dbReference type="Pfam" id="PF19314">
    <property type="entry name" value="DUF5917"/>
    <property type="match status" value="1"/>
</dbReference>
<gene>
    <name evidence="4" type="ORF">PEVE_00010312</name>
</gene>
<evidence type="ECO:0000313" key="5">
    <source>
        <dbReference type="Proteomes" id="UP001159427"/>
    </source>
</evidence>